<comment type="catalytic activity">
    <reaction evidence="3 4">
        <text>[thioredoxin]-disulfide + L-methionine + H2O = L-methionine (S)-S-oxide + [thioredoxin]-dithiol</text>
        <dbReference type="Rhea" id="RHEA:19993"/>
        <dbReference type="Rhea" id="RHEA-COMP:10698"/>
        <dbReference type="Rhea" id="RHEA-COMP:10700"/>
        <dbReference type="ChEBI" id="CHEBI:15377"/>
        <dbReference type="ChEBI" id="CHEBI:29950"/>
        <dbReference type="ChEBI" id="CHEBI:50058"/>
        <dbReference type="ChEBI" id="CHEBI:57844"/>
        <dbReference type="ChEBI" id="CHEBI:58772"/>
        <dbReference type="EC" id="1.8.4.11"/>
    </reaction>
</comment>
<organism evidence="7 8">
    <name type="scientific">Leptospira barantonii</name>
    <dbReference type="NCBI Taxonomy" id="2023184"/>
    <lineage>
        <taxon>Bacteria</taxon>
        <taxon>Pseudomonadati</taxon>
        <taxon>Spirochaetota</taxon>
        <taxon>Spirochaetia</taxon>
        <taxon>Leptospirales</taxon>
        <taxon>Leptospiraceae</taxon>
        <taxon>Leptospira</taxon>
    </lineage>
</organism>
<dbReference type="Gene3D" id="3.30.1060.10">
    <property type="entry name" value="Peptide methionine sulphoxide reductase MsrA"/>
    <property type="match status" value="1"/>
</dbReference>
<dbReference type="Pfam" id="PF01625">
    <property type="entry name" value="PMSR"/>
    <property type="match status" value="1"/>
</dbReference>
<comment type="catalytic activity">
    <reaction evidence="2 4">
        <text>L-methionyl-[protein] + [thioredoxin]-disulfide + H2O = L-methionyl-(S)-S-oxide-[protein] + [thioredoxin]-dithiol</text>
        <dbReference type="Rhea" id="RHEA:14217"/>
        <dbReference type="Rhea" id="RHEA-COMP:10698"/>
        <dbReference type="Rhea" id="RHEA-COMP:10700"/>
        <dbReference type="Rhea" id="RHEA-COMP:12313"/>
        <dbReference type="Rhea" id="RHEA-COMP:12315"/>
        <dbReference type="ChEBI" id="CHEBI:15377"/>
        <dbReference type="ChEBI" id="CHEBI:16044"/>
        <dbReference type="ChEBI" id="CHEBI:29950"/>
        <dbReference type="ChEBI" id="CHEBI:44120"/>
        <dbReference type="ChEBI" id="CHEBI:50058"/>
        <dbReference type="EC" id="1.8.4.11"/>
    </reaction>
</comment>
<protein>
    <recommendedName>
        <fullName evidence="4">Peptide methionine sulfoxide reductase MsrA</fullName>
        <shortName evidence="4">Protein-methionine-S-oxide reductase</shortName>
        <ecNumber evidence="4">1.8.4.11</ecNumber>
    </recommendedName>
    <alternativeName>
        <fullName evidence="4">Peptide-methionine (S)-S-oxide reductase</fullName>
        <shortName evidence="4">Peptide Met(O) reductase</shortName>
    </alternativeName>
</protein>
<dbReference type="FunFam" id="3.30.1060.10:FF:000003">
    <property type="entry name" value="Peptide methionine sulfoxide reductase MsrA"/>
    <property type="match status" value="1"/>
</dbReference>
<evidence type="ECO:0000313" key="7">
    <source>
        <dbReference type="EMBL" id="TGM03432.1"/>
    </source>
</evidence>
<gene>
    <name evidence="4 7" type="primary">msrA</name>
    <name evidence="7" type="ORF">EHQ76_09445</name>
</gene>
<feature type="active site" evidence="4">
    <location>
        <position position="35"/>
    </location>
</feature>
<evidence type="ECO:0000256" key="2">
    <source>
        <dbReference type="ARBA" id="ARBA00047806"/>
    </source>
</evidence>
<dbReference type="NCBIfam" id="TIGR00401">
    <property type="entry name" value="msrA"/>
    <property type="match status" value="1"/>
</dbReference>
<dbReference type="OrthoDB" id="4174719at2"/>
<comment type="function">
    <text evidence="4">Has an important function as a repair enzyme for proteins that have been inactivated by oxidation. Catalyzes the reversible oxidation-reduction of methionine sulfoxide in proteins to methionine.</text>
</comment>
<proteinExistence type="inferred from homology"/>
<comment type="caution">
    <text evidence="7">The sequence shown here is derived from an EMBL/GenBank/DDBJ whole genome shotgun (WGS) entry which is preliminary data.</text>
</comment>
<evidence type="ECO:0000256" key="5">
    <source>
        <dbReference type="SAM" id="SignalP"/>
    </source>
</evidence>
<evidence type="ECO:0000256" key="4">
    <source>
        <dbReference type="HAMAP-Rule" id="MF_01401"/>
    </source>
</evidence>
<accession>A0A5F2BD58</accession>
<evidence type="ECO:0000313" key="8">
    <source>
        <dbReference type="Proteomes" id="UP000298429"/>
    </source>
</evidence>
<dbReference type="Proteomes" id="UP000298429">
    <property type="component" value="Unassembled WGS sequence"/>
</dbReference>
<dbReference type="EC" id="1.8.4.11" evidence="4"/>
<reference evidence="7 8" key="1">
    <citation type="journal article" date="2019" name="PLoS Negl. Trop. Dis.">
        <title>Revisiting the worldwide diversity of Leptospira species in the environment.</title>
        <authorList>
            <person name="Vincent A.T."/>
            <person name="Schiettekatte O."/>
            <person name="Bourhy P."/>
            <person name="Veyrier F.J."/>
            <person name="Picardeau M."/>
        </authorList>
    </citation>
    <scope>NUCLEOTIDE SEQUENCE [LARGE SCALE GENOMIC DNA]</scope>
    <source>
        <strain evidence="7 8">201702444</strain>
    </source>
</reference>
<dbReference type="SUPFAM" id="SSF55068">
    <property type="entry name" value="Peptide methionine sulfoxide reductase"/>
    <property type="match status" value="1"/>
</dbReference>
<dbReference type="AlphaFoldDB" id="A0A5F2BD58"/>
<comment type="similarity">
    <text evidence="4">Belongs to the MsrA Met sulfoxide reductase family.</text>
</comment>
<feature type="chain" id="PRO_5023036921" description="Peptide methionine sulfoxide reductase MsrA" evidence="5">
    <location>
        <begin position="23"/>
        <end position="198"/>
    </location>
</feature>
<dbReference type="InterPro" id="IPR002569">
    <property type="entry name" value="Met_Sox_Rdtase_MsrA_dom"/>
</dbReference>
<dbReference type="HAMAP" id="MF_01401">
    <property type="entry name" value="MsrA"/>
    <property type="match status" value="1"/>
</dbReference>
<evidence type="ECO:0000256" key="3">
    <source>
        <dbReference type="ARBA" id="ARBA00048782"/>
    </source>
</evidence>
<evidence type="ECO:0000259" key="6">
    <source>
        <dbReference type="Pfam" id="PF01625"/>
    </source>
</evidence>
<feature type="domain" description="Peptide methionine sulphoxide reductase MsrA" evidence="6">
    <location>
        <begin position="28"/>
        <end position="179"/>
    </location>
</feature>
<keyword evidence="1 4" id="KW-0560">Oxidoreductase</keyword>
<dbReference type="RefSeq" id="WP_135670767.1">
    <property type="nucleotide sequence ID" value="NZ_RQGN01000045.1"/>
</dbReference>
<keyword evidence="5" id="KW-0732">Signal</keyword>
<evidence type="ECO:0000256" key="1">
    <source>
        <dbReference type="ARBA" id="ARBA00023002"/>
    </source>
</evidence>
<name>A0A5F2BD58_9LEPT</name>
<dbReference type="PANTHER" id="PTHR43774:SF1">
    <property type="entry name" value="PEPTIDE METHIONINE SULFOXIDE REDUCTASE MSRA 2"/>
    <property type="match status" value="1"/>
</dbReference>
<dbReference type="GO" id="GO:0008113">
    <property type="term" value="F:peptide-methionine (S)-S-oxide reductase activity"/>
    <property type="evidence" value="ECO:0007669"/>
    <property type="project" value="UniProtKB-UniRule"/>
</dbReference>
<dbReference type="InterPro" id="IPR036509">
    <property type="entry name" value="Met_Sox_Rdtase_MsrA_sf"/>
</dbReference>
<dbReference type="PANTHER" id="PTHR43774">
    <property type="entry name" value="PEPTIDE METHIONINE SULFOXIDE REDUCTASE"/>
    <property type="match status" value="1"/>
</dbReference>
<sequence length="198" mass="22413">MFHSKFLFSFLISSFFVSSLFAVPKTEKATFAGGCFWCMEGPFESLPGVISVTSGYSGGKEVNPTYEDVGYGRTGHRESVQIEFDPSKIRYSDLLKVFWKQINPTDNGGQFADRGNQYRTGIFYHGEAQKKAAEESKQEIAKSGKFSAPIVVEIIPFTAFYPAEGYHQNYYKTNPDHYKAYRKGSGREAYLENLWGKH</sequence>
<dbReference type="EMBL" id="RQGN01000045">
    <property type="protein sequence ID" value="TGM03432.1"/>
    <property type="molecule type" value="Genomic_DNA"/>
</dbReference>
<feature type="signal peptide" evidence="5">
    <location>
        <begin position="1"/>
        <end position="22"/>
    </location>
</feature>
<dbReference type="GO" id="GO:0033744">
    <property type="term" value="F:L-methionine:thioredoxin-disulfide S-oxidoreductase activity"/>
    <property type="evidence" value="ECO:0007669"/>
    <property type="project" value="RHEA"/>
</dbReference>